<dbReference type="Proteomes" id="UP000471521">
    <property type="component" value="Unassembled WGS sequence"/>
</dbReference>
<accession>A0A6B0SEF4</accession>
<comment type="caution">
    <text evidence="2">The sequence shown here is derived from an EMBL/GenBank/DDBJ whole genome shotgun (WGS) entry which is preliminary data.</text>
</comment>
<organism evidence="2 3">
    <name type="scientific">Halobacterium bonnevillei</name>
    <dbReference type="NCBI Taxonomy" id="2692200"/>
    <lineage>
        <taxon>Archaea</taxon>
        <taxon>Methanobacteriati</taxon>
        <taxon>Methanobacteriota</taxon>
        <taxon>Stenosarchaea group</taxon>
        <taxon>Halobacteria</taxon>
        <taxon>Halobacteriales</taxon>
        <taxon>Halobacteriaceae</taxon>
        <taxon>Halobacterium</taxon>
    </lineage>
</organism>
<keyword evidence="3" id="KW-1185">Reference proteome</keyword>
<dbReference type="PANTHER" id="PTHR34293:SF1">
    <property type="entry name" value="HTH-TYPE TRANSCRIPTIONAL REGULATOR TRMBL2"/>
    <property type="match status" value="1"/>
</dbReference>
<gene>
    <name evidence="2" type="ORF">GRX66_00180</name>
</gene>
<name>A0A6B0SEF4_9EURY</name>
<evidence type="ECO:0000313" key="2">
    <source>
        <dbReference type="EMBL" id="MXR19096.1"/>
    </source>
</evidence>
<dbReference type="InterPro" id="IPR051797">
    <property type="entry name" value="TrmB-like"/>
</dbReference>
<evidence type="ECO:0000313" key="3">
    <source>
        <dbReference type="Proteomes" id="UP000471521"/>
    </source>
</evidence>
<dbReference type="InterPro" id="IPR036388">
    <property type="entry name" value="WH-like_DNA-bd_sf"/>
</dbReference>
<feature type="domain" description="Transcription regulator TrmB N-terminal" evidence="1">
    <location>
        <begin position="9"/>
        <end position="75"/>
    </location>
</feature>
<dbReference type="RefSeq" id="WP_159524698.1">
    <property type="nucleotide sequence ID" value="NZ_WUUU01000001.1"/>
</dbReference>
<protein>
    <submittedName>
        <fullName evidence="2">TrmB family transcriptional regulator</fullName>
    </submittedName>
</protein>
<dbReference type="OrthoDB" id="30795at2157"/>
<dbReference type="Gene3D" id="1.10.10.10">
    <property type="entry name" value="Winged helix-like DNA-binding domain superfamily/Winged helix DNA-binding domain"/>
    <property type="match status" value="1"/>
</dbReference>
<dbReference type="InterPro" id="IPR036390">
    <property type="entry name" value="WH_DNA-bd_sf"/>
</dbReference>
<dbReference type="InterPro" id="IPR002831">
    <property type="entry name" value="Tscrpt_reg_TrmB_N"/>
</dbReference>
<dbReference type="AlphaFoldDB" id="A0A6B0SEF4"/>
<dbReference type="EMBL" id="WUUU01000001">
    <property type="protein sequence ID" value="MXR19096.1"/>
    <property type="molecule type" value="Genomic_DNA"/>
</dbReference>
<dbReference type="PANTHER" id="PTHR34293">
    <property type="entry name" value="HTH-TYPE TRANSCRIPTIONAL REGULATOR TRMBL2"/>
    <property type="match status" value="1"/>
</dbReference>
<dbReference type="Pfam" id="PF01978">
    <property type="entry name" value="TrmB"/>
    <property type="match status" value="1"/>
</dbReference>
<proteinExistence type="predicted"/>
<sequence length="286" mass="32414">MSTDPSELLTALELTEYEEQALETLLMLGQTTAPDLSEATGIPKARIYGVLDSLADDGYLKIIPGRPKMYQPKPPTEILDRAIEARRQNFETYQHELDKIRDDFLDAFQPLYESASEAVTPTEELFYVVDVGDASEEETRRLYRDADAHIDIITKSFEYIDAVEPTLEAAIEAGAAVRILFLHPSKLTTNNQPIQREIVEYIHDAYPGIKTRFSENLLPWRGTIIDPSMDYDQGEAIMLVEEKNIPLHKRQAAVTKNGSFVAGLERYFELIWTYESTDSYPAADTI</sequence>
<reference evidence="2 3" key="1">
    <citation type="submission" date="2019-12" db="EMBL/GenBank/DDBJ databases">
        <title>Isolation and characterization of three novel carbon monoxide-oxidizing members of Halobacteria from salione crusts and soils.</title>
        <authorList>
            <person name="Myers M.R."/>
            <person name="King G.M."/>
        </authorList>
    </citation>
    <scope>NUCLEOTIDE SEQUENCE [LARGE SCALE GENOMIC DNA]</scope>
    <source>
        <strain evidence="2 3">PCN9</strain>
    </source>
</reference>
<evidence type="ECO:0000259" key="1">
    <source>
        <dbReference type="Pfam" id="PF01978"/>
    </source>
</evidence>
<dbReference type="SUPFAM" id="SSF46785">
    <property type="entry name" value="Winged helix' DNA-binding domain"/>
    <property type="match status" value="1"/>
</dbReference>